<dbReference type="RefSeq" id="WP_005216202.1">
    <property type="nucleotide sequence ID" value="NZ_KB291715.1"/>
</dbReference>
<dbReference type="InterPro" id="IPR041796">
    <property type="entry name" value="Mre11_N"/>
</dbReference>
<feature type="domain" description="Calcineurin-like phosphoesterase" evidence="2">
    <location>
        <begin position="5"/>
        <end position="194"/>
    </location>
</feature>
<sequence length="377" mass="43939">MKKVKILHCGDLHFDTPFKELNKNISRKSKNELLEVFKKIIDLVIEKKVEVLLIAGDVFDNLTVNRSTIFFIIEQLKRISNVYVFISPGNHDPYGEKSFYKLIDFPNNIYIFKGELEKKEIPKLNVVIWGAAFRKKYEKSTLIEKVKIDKEKINIMLLHGEISNENKENEYNPIYLNDIKESKMDYIALGHRHKFSGILRENSTSYAYCGCPQGRGFDEIGEKGVILGDVFNGGTHLEFIHTHKRKYIIKDVDISNCITYKEVMQSILSNCEADERKNNFYKIVLRGNIKENLNFDEKVITEMLEDEFYYIKIIDNSSIEINLDTISENFSIRGKFISKIYKLLEEAKNEDEKEILNIALKLGIKSISQEEVKLDDY</sequence>
<proteinExistence type="predicted"/>
<dbReference type="PATRIC" id="fig|545697.3.peg.3257"/>
<dbReference type="OrthoDB" id="9773856at2"/>
<evidence type="ECO:0000256" key="1">
    <source>
        <dbReference type="ARBA" id="ARBA00022801"/>
    </source>
</evidence>
<dbReference type="Pfam" id="PF00149">
    <property type="entry name" value="Metallophos"/>
    <property type="match status" value="1"/>
</dbReference>
<dbReference type="InterPro" id="IPR050535">
    <property type="entry name" value="DNA_Repair-Maintenance_Comp"/>
</dbReference>
<dbReference type="Gene3D" id="3.60.21.10">
    <property type="match status" value="1"/>
</dbReference>
<dbReference type="InterPro" id="IPR004843">
    <property type="entry name" value="Calcineurin-like_PHP"/>
</dbReference>
<organism evidence="3 4">
    <name type="scientific">Clostridium celatum DSM 1785</name>
    <dbReference type="NCBI Taxonomy" id="545697"/>
    <lineage>
        <taxon>Bacteria</taxon>
        <taxon>Bacillati</taxon>
        <taxon>Bacillota</taxon>
        <taxon>Clostridia</taxon>
        <taxon>Eubacteriales</taxon>
        <taxon>Clostridiaceae</taxon>
        <taxon>Clostridium</taxon>
    </lineage>
</organism>
<evidence type="ECO:0000313" key="4">
    <source>
        <dbReference type="Proteomes" id="UP000010420"/>
    </source>
</evidence>
<evidence type="ECO:0000313" key="3">
    <source>
        <dbReference type="EMBL" id="EKY22289.1"/>
    </source>
</evidence>
<keyword evidence="1" id="KW-0378">Hydrolase</keyword>
<dbReference type="CDD" id="cd00840">
    <property type="entry name" value="MPP_Mre11_N"/>
    <property type="match status" value="1"/>
</dbReference>
<dbReference type="EMBL" id="AMEZ01000133">
    <property type="protein sequence ID" value="EKY22289.1"/>
    <property type="molecule type" value="Genomic_DNA"/>
</dbReference>
<protein>
    <submittedName>
        <fullName evidence="3">Ser/Thr phosphatase family protein</fullName>
    </submittedName>
</protein>
<dbReference type="PANTHER" id="PTHR30337">
    <property type="entry name" value="COMPONENT OF ATP-DEPENDENT DSDNA EXONUCLEASE"/>
    <property type="match status" value="1"/>
</dbReference>
<dbReference type="AlphaFoldDB" id="L1Q2T1"/>
<gene>
    <name evidence="3" type="ORF">HMPREF0216_03333</name>
</gene>
<name>L1Q2T1_9CLOT</name>
<dbReference type="Proteomes" id="UP000010420">
    <property type="component" value="Unassembled WGS sequence"/>
</dbReference>
<dbReference type="PANTHER" id="PTHR30337:SF7">
    <property type="entry name" value="PHOSPHOESTERASE"/>
    <property type="match status" value="1"/>
</dbReference>
<dbReference type="STRING" id="545697.HMPREF0216_03333"/>
<comment type="caution">
    <text evidence="3">The sequence shown here is derived from an EMBL/GenBank/DDBJ whole genome shotgun (WGS) entry which is preliminary data.</text>
</comment>
<dbReference type="eggNOG" id="COG0420">
    <property type="taxonomic scope" value="Bacteria"/>
</dbReference>
<dbReference type="GO" id="GO:0016787">
    <property type="term" value="F:hydrolase activity"/>
    <property type="evidence" value="ECO:0007669"/>
    <property type="project" value="UniProtKB-KW"/>
</dbReference>
<dbReference type="HOGENOM" id="CLU_026621_0_1_9"/>
<keyword evidence="4" id="KW-1185">Reference proteome</keyword>
<evidence type="ECO:0000259" key="2">
    <source>
        <dbReference type="Pfam" id="PF00149"/>
    </source>
</evidence>
<reference evidence="3 4" key="1">
    <citation type="submission" date="2012-05" db="EMBL/GenBank/DDBJ databases">
        <authorList>
            <person name="Weinstock G."/>
            <person name="Sodergren E."/>
            <person name="Lobos E.A."/>
            <person name="Fulton L."/>
            <person name="Fulton R."/>
            <person name="Courtney L."/>
            <person name="Fronick C."/>
            <person name="O'Laughlin M."/>
            <person name="Godfrey J."/>
            <person name="Wilson R.M."/>
            <person name="Miner T."/>
            <person name="Farmer C."/>
            <person name="Delehaunty K."/>
            <person name="Cordes M."/>
            <person name="Minx P."/>
            <person name="Tomlinson C."/>
            <person name="Chen J."/>
            <person name="Wollam A."/>
            <person name="Pepin K.H."/>
            <person name="Bhonagiri V."/>
            <person name="Zhang X."/>
            <person name="Suruliraj S."/>
            <person name="Warren W."/>
            <person name="Mitreva M."/>
            <person name="Mardis E.R."/>
            <person name="Wilson R.K."/>
        </authorList>
    </citation>
    <scope>NUCLEOTIDE SEQUENCE [LARGE SCALE GENOMIC DNA]</scope>
    <source>
        <strain evidence="3 4">DSM 1785</strain>
    </source>
</reference>
<accession>L1Q2T1</accession>
<dbReference type="SUPFAM" id="SSF56300">
    <property type="entry name" value="Metallo-dependent phosphatases"/>
    <property type="match status" value="1"/>
</dbReference>
<dbReference type="InterPro" id="IPR029052">
    <property type="entry name" value="Metallo-depent_PP-like"/>
</dbReference>